<sequence>MGSCLSCQSVPSSPMVAMKWNFSTITSFRHSSEDMVLHRDRYFLNRPAEIASHFSQQGKKAMLASERFGDGTTTTFTGGNNELRSRTEDVTAFCDGHMVAKRVRDFLPPELSEHWKSRFLRYLFSYSFHCPLHFGMVRYTFFAARAVVNLASGECLRKYGLSKADAVDCPVVCLFLNSPQERMTRRHVCSRPEQFVERLWP</sequence>
<proteinExistence type="predicted"/>
<gene>
    <name evidence="1" type="ORF">AAHA92_30155</name>
</gene>
<evidence type="ECO:0000313" key="1">
    <source>
        <dbReference type="EMBL" id="KAL1537666.1"/>
    </source>
</evidence>
<organism evidence="1 2">
    <name type="scientific">Salvia divinorum</name>
    <name type="common">Maria pastora</name>
    <name type="synonym">Diviner's sage</name>
    <dbReference type="NCBI Taxonomy" id="28513"/>
    <lineage>
        <taxon>Eukaryota</taxon>
        <taxon>Viridiplantae</taxon>
        <taxon>Streptophyta</taxon>
        <taxon>Embryophyta</taxon>
        <taxon>Tracheophyta</taxon>
        <taxon>Spermatophyta</taxon>
        <taxon>Magnoliopsida</taxon>
        <taxon>eudicotyledons</taxon>
        <taxon>Gunneridae</taxon>
        <taxon>Pentapetalae</taxon>
        <taxon>asterids</taxon>
        <taxon>lamiids</taxon>
        <taxon>Lamiales</taxon>
        <taxon>Lamiaceae</taxon>
        <taxon>Nepetoideae</taxon>
        <taxon>Mentheae</taxon>
        <taxon>Salviinae</taxon>
        <taxon>Salvia</taxon>
        <taxon>Salvia subgen. Calosphace</taxon>
    </lineage>
</organism>
<evidence type="ECO:0000313" key="2">
    <source>
        <dbReference type="Proteomes" id="UP001567538"/>
    </source>
</evidence>
<dbReference type="Proteomes" id="UP001567538">
    <property type="component" value="Unassembled WGS sequence"/>
</dbReference>
<dbReference type="EMBL" id="JBEAFC010000011">
    <property type="protein sequence ID" value="KAL1537666.1"/>
    <property type="molecule type" value="Genomic_DNA"/>
</dbReference>
<accession>A0ABD1G0N8</accession>
<keyword evidence="2" id="KW-1185">Reference proteome</keyword>
<reference evidence="1 2" key="1">
    <citation type="submission" date="2024-06" db="EMBL/GenBank/DDBJ databases">
        <title>A chromosome level genome sequence of Diviner's sage (Salvia divinorum).</title>
        <authorList>
            <person name="Ford S.A."/>
            <person name="Ro D.-K."/>
            <person name="Ness R.W."/>
            <person name="Phillips M.A."/>
        </authorList>
    </citation>
    <scope>NUCLEOTIDE SEQUENCE [LARGE SCALE GENOMIC DNA]</scope>
    <source>
        <strain evidence="1">SAF-2024a</strain>
        <tissue evidence="1">Leaf</tissue>
    </source>
</reference>
<comment type="caution">
    <text evidence="1">The sequence shown here is derived from an EMBL/GenBank/DDBJ whole genome shotgun (WGS) entry which is preliminary data.</text>
</comment>
<protein>
    <submittedName>
        <fullName evidence="1">Uncharacterized protein</fullName>
    </submittedName>
</protein>
<name>A0ABD1G0N8_SALDI</name>
<dbReference type="AlphaFoldDB" id="A0ABD1G0N8"/>